<dbReference type="EMBL" id="KI632191">
    <property type="protein sequence ID" value="EYU22727.1"/>
    <property type="molecule type" value="Genomic_DNA"/>
</dbReference>
<comment type="subcellular location">
    <subcellularLocation>
        <location evidence="1">Nucleus</location>
    </subcellularLocation>
</comment>
<keyword evidence="8" id="KW-1185">Reference proteome</keyword>
<reference evidence="7 8" key="1">
    <citation type="journal article" date="2013" name="Proc. Natl. Acad. Sci. U.S.A.">
        <title>Fine-scale variation in meiotic recombination in Mimulus inferred from population shotgun sequencing.</title>
        <authorList>
            <person name="Hellsten U."/>
            <person name="Wright K.M."/>
            <person name="Jenkins J."/>
            <person name="Shu S."/>
            <person name="Yuan Y."/>
            <person name="Wessler S.R."/>
            <person name="Schmutz J."/>
            <person name="Willis J.H."/>
            <person name="Rokhsar D.S."/>
        </authorList>
    </citation>
    <scope>NUCLEOTIDE SEQUENCE [LARGE SCALE GENOMIC DNA]</scope>
    <source>
        <strain evidence="8">cv. DUN x IM62</strain>
    </source>
</reference>
<dbReference type="InterPro" id="IPR011598">
    <property type="entry name" value="bHLH_dom"/>
</dbReference>
<dbReference type="PhylomeDB" id="A0A022Q285"/>
<dbReference type="PANTHER" id="PTHR45959">
    <property type="entry name" value="BHLH TRANSCRIPTION FACTOR"/>
    <property type="match status" value="1"/>
</dbReference>
<keyword evidence="2" id="KW-0805">Transcription regulation</keyword>
<dbReference type="OrthoDB" id="690068at2759"/>
<feature type="domain" description="BHLH" evidence="6">
    <location>
        <begin position="145"/>
        <end position="194"/>
    </location>
</feature>
<dbReference type="SUPFAM" id="SSF47459">
    <property type="entry name" value="HLH, helix-loop-helix DNA-binding domain"/>
    <property type="match status" value="1"/>
</dbReference>
<evidence type="ECO:0000256" key="2">
    <source>
        <dbReference type="ARBA" id="ARBA00023015"/>
    </source>
</evidence>
<dbReference type="OMA" id="TIPNMDY"/>
<dbReference type="STRING" id="4155.A0A022Q285"/>
<name>A0A022Q285_ERYGU</name>
<dbReference type="eggNOG" id="ENOG502QWBY">
    <property type="taxonomic scope" value="Eukaryota"/>
</dbReference>
<accession>A0A022Q285</accession>
<gene>
    <name evidence="7" type="ORF">MIMGU_mgv1a021517mg</name>
</gene>
<dbReference type="Gene3D" id="4.10.280.10">
    <property type="entry name" value="Helix-loop-helix DNA-binding domain"/>
    <property type="match status" value="1"/>
</dbReference>
<evidence type="ECO:0000256" key="5">
    <source>
        <dbReference type="SAM" id="MobiDB-lite"/>
    </source>
</evidence>
<keyword evidence="4" id="KW-0539">Nucleus</keyword>
<keyword evidence="3" id="KW-0804">Transcription</keyword>
<sequence length="334" mass="37090">MEEYDDLLLDEEILFDLNPILSEIYSSPLMISSNTSSSSSEPQTSDDDGCVMKQLITSPIIWESSSASASAPAPAPHMFSFGNNSYFPAANSDILNSSSTSTTTPEVVVTNSTHDLSSQIIDFSSSSVAAANKHDSTTTTTRTPSQAHEHLMSERKHREHLRQLFISLSKILPGLKKLDKASLLEDAANYLKALEERVAILEEEQAKRSSIEASKLTHNCSYNTERRSIDDDDDDENNNMLEVPEIKARISERKVLIKISCKKEKGLMPLISCEMEKMHLTLLDMRMMPFGGSAAALDITLLAETQSEFRGTVKDIVDHLQRVVLKNPPLQQQQ</sequence>
<evidence type="ECO:0000313" key="8">
    <source>
        <dbReference type="Proteomes" id="UP000030748"/>
    </source>
</evidence>
<feature type="region of interest" description="Disordered" evidence="5">
    <location>
        <begin position="131"/>
        <end position="155"/>
    </location>
</feature>
<evidence type="ECO:0000256" key="4">
    <source>
        <dbReference type="ARBA" id="ARBA00023242"/>
    </source>
</evidence>
<dbReference type="InterPro" id="IPR052610">
    <property type="entry name" value="bHLH_transcription_regulator"/>
</dbReference>
<evidence type="ECO:0000313" key="7">
    <source>
        <dbReference type="EMBL" id="EYU22727.1"/>
    </source>
</evidence>
<dbReference type="Pfam" id="PF00010">
    <property type="entry name" value="HLH"/>
    <property type="match status" value="1"/>
</dbReference>
<dbReference type="PROSITE" id="PS50888">
    <property type="entry name" value="BHLH"/>
    <property type="match status" value="1"/>
</dbReference>
<dbReference type="GO" id="GO:0005634">
    <property type="term" value="C:nucleus"/>
    <property type="evidence" value="ECO:0007669"/>
    <property type="project" value="UniProtKB-SubCell"/>
</dbReference>
<proteinExistence type="predicted"/>
<protein>
    <recommendedName>
        <fullName evidence="6">BHLH domain-containing protein</fullName>
    </recommendedName>
</protein>
<organism evidence="7 8">
    <name type="scientific">Erythranthe guttata</name>
    <name type="common">Yellow monkey flower</name>
    <name type="synonym">Mimulus guttatus</name>
    <dbReference type="NCBI Taxonomy" id="4155"/>
    <lineage>
        <taxon>Eukaryota</taxon>
        <taxon>Viridiplantae</taxon>
        <taxon>Streptophyta</taxon>
        <taxon>Embryophyta</taxon>
        <taxon>Tracheophyta</taxon>
        <taxon>Spermatophyta</taxon>
        <taxon>Magnoliopsida</taxon>
        <taxon>eudicotyledons</taxon>
        <taxon>Gunneridae</taxon>
        <taxon>Pentapetalae</taxon>
        <taxon>asterids</taxon>
        <taxon>lamiids</taxon>
        <taxon>Lamiales</taxon>
        <taxon>Phrymaceae</taxon>
        <taxon>Erythranthe</taxon>
    </lineage>
</organism>
<dbReference type="Proteomes" id="UP000030748">
    <property type="component" value="Unassembled WGS sequence"/>
</dbReference>
<evidence type="ECO:0000256" key="1">
    <source>
        <dbReference type="ARBA" id="ARBA00004123"/>
    </source>
</evidence>
<dbReference type="AlphaFoldDB" id="A0A022Q285"/>
<dbReference type="GO" id="GO:0046983">
    <property type="term" value="F:protein dimerization activity"/>
    <property type="evidence" value="ECO:0007669"/>
    <property type="project" value="InterPro"/>
</dbReference>
<dbReference type="SMART" id="SM00353">
    <property type="entry name" value="HLH"/>
    <property type="match status" value="1"/>
</dbReference>
<evidence type="ECO:0000256" key="3">
    <source>
        <dbReference type="ARBA" id="ARBA00023163"/>
    </source>
</evidence>
<evidence type="ECO:0000259" key="6">
    <source>
        <dbReference type="PROSITE" id="PS50888"/>
    </source>
</evidence>
<dbReference type="KEGG" id="egt:105974176"/>
<dbReference type="InterPro" id="IPR036638">
    <property type="entry name" value="HLH_DNA-bd_sf"/>
</dbReference>
<dbReference type="PANTHER" id="PTHR45959:SF2">
    <property type="entry name" value="BHLH TRANSCRIPTION FACTOR"/>
    <property type="match status" value="1"/>
</dbReference>